<comment type="caution">
    <text evidence="1">The sequence shown here is derived from an EMBL/GenBank/DDBJ whole genome shotgun (WGS) entry which is preliminary data.</text>
</comment>
<evidence type="ECO:0000313" key="1">
    <source>
        <dbReference type="EMBL" id="KAJ6805056.1"/>
    </source>
</evidence>
<organism evidence="1 2">
    <name type="scientific">Iris pallida</name>
    <name type="common">Sweet iris</name>
    <dbReference type="NCBI Taxonomy" id="29817"/>
    <lineage>
        <taxon>Eukaryota</taxon>
        <taxon>Viridiplantae</taxon>
        <taxon>Streptophyta</taxon>
        <taxon>Embryophyta</taxon>
        <taxon>Tracheophyta</taxon>
        <taxon>Spermatophyta</taxon>
        <taxon>Magnoliopsida</taxon>
        <taxon>Liliopsida</taxon>
        <taxon>Asparagales</taxon>
        <taxon>Iridaceae</taxon>
        <taxon>Iridoideae</taxon>
        <taxon>Irideae</taxon>
        <taxon>Iris</taxon>
    </lineage>
</organism>
<reference evidence="1" key="2">
    <citation type="submission" date="2023-04" db="EMBL/GenBank/DDBJ databases">
        <authorList>
            <person name="Bruccoleri R.E."/>
            <person name="Oakeley E.J."/>
            <person name="Faust A.-M."/>
            <person name="Dessus-Babus S."/>
            <person name="Altorfer M."/>
            <person name="Burckhardt D."/>
            <person name="Oertli M."/>
            <person name="Naumann U."/>
            <person name="Petersen F."/>
            <person name="Wong J."/>
        </authorList>
    </citation>
    <scope>NUCLEOTIDE SEQUENCE</scope>
    <source>
        <strain evidence="1">GSM-AAB239-AS_SAM_17_03QT</strain>
        <tissue evidence="1">Leaf</tissue>
    </source>
</reference>
<protein>
    <submittedName>
        <fullName evidence="1">Uncharacterized protein</fullName>
    </submittedName>
</protein>
<keyword evidence="2" id="KW-1185">Reference proteome</keyword>
<evidence type="ECO:0000313" key="2">
    <source>
        <dbReference type="Proteomes" id="UP001140949"/>
    </source>
</evidence>
<dbReference type="EMBL" id="JANAVB010035619">
    <property type="protein sequence ID" value="KAJ6805056.1"/>
    <property type="molecule type" value="Genomic_DNA"/>
</dbReference>
<dbReference type="Proteomes" id="UP001140949">
    <property type="component" value="Unassembled WGS sequence"/>
</dbReference>
<name>A0AAX6ELW8_IRIPA</name>
<accession>A0AAX6ELW8</accession>
<reference evidence="1" key="1">
    <citation type="journal article" date="2023" name="GigaByte">
        <title>Genome assembly of the bearded iris, Iris pallida Lam.</title>
        <authorList>
            <person name="Bruccoleri R.E."/>
            <person name="Oakeley E.J."/>
            <person name="Faust A.M.E."/>
            <person name="Altorfer M."/>
            <person name="Dessus-Babus S."/>
            <person name="Burckhardt D."/>
            <person name="Oertli M."/>
            <person name="Naumann U."/>
            <person name="Petersen F."/>
            <person name="Wong J."/>
        </authorList>
    </citation>
    <scope>NUCLEOTIDE SEQUENCE</scope>
    <source>
        <strain evidence="1">GSM-AAB239-AS_SAM_17_03QT</strain>
    </source>
</reference>
<sequence length="10" mass="1034">MMAATSPVAR</sequence>
<proteinExistence type="predicted"/>
<gene>
    <name evidence="1" type="ORF">M6B38_181950</name>
</gene>